<dbReference type="Proteomes" id="UP001501047">
    <property type="component" value="Unassembled WGS sequence"/>
</dbReference>
<evidence type="ECO:0000313" key="4">
    <source>
        <dbReference type="Proteomes" id="UP001501047"/>
    </source>
</evidence>
<protein>
    <submittedName>
        <fullName evidence="3">Membrane protein</fullName>
    </submittedName>
</protein>
<gene>
    <name evidence="3" type="ORF">GCM10008908_02410</name>
</gene>
<organism evidence="3 4">
    <name type="scientific">Clostridium subterminale</name>
    <dbReference type="NCBI Taxonomy" id="1550"/>
    <lineage>
        <taxon>Bacteria</taxon>
        <taxon>Bacillati</taxon>
        <taxon>Bacillota</taxon>
        <taxon>Clostridia</taxon>
        <taxon>Eubacteriales</taxon>
        <taxon>Clostridiaceae</taxon>
        <taxon>Clostridium</taxon>
    </lineage>
</organism>
<name>A0ABN1KFV0_CLOSU</name>
<accession>A0ABN1KFV0</accession>
<keyword evidence="4" id="KW-1185">Reference proteome</keyword>
<reference evidence="3 4" key="1">
    <citation type="journal article" date="2019" name="Int. J. Syst. Evol. Microbiol.">
        <title>The Global Catalogue of Microorganisms (GCM) 10K type strain sequencing project: providing services to taxonomists for standard genome sequencing and annotation.</title>
        <authorList>
            <consortium name="The Broad Institute Genomics Platform"/>
            <consortium name="The Broad Institute Genome Sequencing Center for Infectious Disease"/>
            <person name="Wu L."/>
            <person name="Ma J."/>
        </authorList>
    </citation>
    <scope>NUCLEOTIDE SEQUENCE [LARGE SCALE GENOMIC DNA]</scope>
    <source>
        <strain evidence="3 4">JCM 1417</strain>
    </source>
</reference>
<keyword evidence="1" id="KW-1133">Transmembrane helix</keyword>
<evidence type="ECO:0000259" key="2">
    <source>
        <dbReference type="Pfam" id="PF22570"/>
    </source>
</evidence>
<dbReference type="InterPro" id="IPR054331">
    <property type="entry name" value="LiaF_TM"/>
</dbReference>
<comment type="caution">
    <text evidence="3">The sequence shown here is derived from an EMBL/GenBank/DDBJ whole genome shotgun (WGS) entry which is preliminary data.</text>
</comment>
<dbReference type="EMBL" id="BAAACI010000001">
    <property type="protein sequence ID" value="GAA0765625.1"/>
    <property type="molecule type" value="Genomic_DNA"/>
</dbReference>
<sequence length="232" mass="25903">MEKEKIFGGGFLILCGIALIINKLGYFSDINIFTILLTAFLVYITIKSLLKVNFPGILFPIAFLCIIYDKQLGITAITPWTVLIAALLGSIGLSMIFNKHPNWAHSKSDWDSYEFNTIDTEDESHIKLQTSFAGSIKYINTDKFEQADLKCSFGAMKVYFDNAVLHEGKGVVRIESSFSGVELYVPRNWTVEDRANISFGAISEKNRNEGTADNILTICGNINFSGVEIIYI</sequence>
<dbReference type="Pfam" id="PF22570">
    <property type="entry name" value="LiaF-TM"/>
    <property type="match status" value="1"/>
</dbReference>
<keyword evidence="1" id="KW-0812">Transmembrane</keyword>
<evidence type="ECO:0000313" key="3">
    <source>
        <dbReference type="EMBL" id="GAA0765625.1"/>
    </source>
</evidence>
<feature type="transmembrane region" description="Helical" evidence="1">
    <location>
        <begin position="29"/>
        <end position="46"/>
    </location>
</feature>
<evidence type="ECO:0000256" key="1">
    <source>
        <dbReference type="SAM" id="Phobius"/>
    </source>
</evidence>
<dbReference type="RefSeq" id="WP_343822868.1">
    <property type="nucleotide sequence ID" value="NZ_BAAACI010000001.1"/>
</dbReference>
<feature type="transmembrane region" description="Helical" evidence="1">
    <location>
        <begin position="80"/>
        <end position="97"/>
    </location>
</feature>
<feature type="transmembrane region" description="Helical" evidence="1">
    <location>
        <begin position="6"/>
        <end position="22"/>
    </location>
</feature>
<proteinExistence type="predicted"/>
<feature type="transmembrane region" description="Helical" evidence="1">
    <location>
        <begin position="52"/>
        <end position="68"/>
    </location>
</feature>
<keyword evidence="1" id="KW-0472">Membrane</keyword>
<feature type="domain" description="LiaF transmembrane" evidence="2">
    <location>
        <begin position="7"/>
        <end position="100"/>
    </location>
</feature>